<dbReference type="Pfam" id="PF08352">
    <property type="entry name" value="oligo_HPY"/>
    <property type="match status" value="1"/>
</dbReference>
<dbReference type="InterPro" id="IPR013563">
    <property type="entry name" value="Oligopep_ABC_C"/>
</dbReference>
<protein>
    <submittedName>
        <fullName evidence="7">Oligopeptide transport system permease protein OppB</fullName>
    </submittedName>
</protein>
<keyword evidence="4" id="KW-0067">ATP-binding</keyword>
<evidence type="ECO:0000313" key="7">
    <source>
        <dbReference type="EMBL" id="TGO04254.1"/>
    </source>
</evidence>
<keyword evidence="3" id="KW-0547">Nucleotide-binding</keyword>
<dbReference type="InterPro" id="IPR017871">
    <property type="entry name" value="ABC_transporter-like_CS"/>
</dbReference>
<dbReference type="PANTHER" id="PTHR43776:SF7">
    <property type="entry name" value="D,D-DIPEPTIDE TRANSPORT ATP-BINDING PROTEIN DDPF-RELATED"/>
    <property type="match status" value="1"/>
</dbReference>
<reference evidence="7 8" key="1">
    <citation type="submission" date="2018-11" db="EMBL/GenBank/DDBJ databases">
        <title>Complete genome sequencing of the Actinobacteria Serinibacter sp. K3-2.</title>
        <authorList>
            <person name="Rakitin A.L."/>
            <person name="Beletsky A.V."/>
            <person name="Mardanov A.V."/>
            <person name="Ravin N.V."/>
            <person name="Gromova A.S."/>
            <person name="Filippova S.N."/>
            <person name="Gal'Chenko V.F."/>
        </authorList>
    </citation>
    <scope>NUCLEOTIDE SEQUENCE [LARGE SCALE GENOMIC DNA]</scope>
    <source>
        <strain evidence="7 8">K3-2</strain>
    </source>
</reference>
<evidence type="ECO:0000256" key="2">
    <source>
        <dbReference type="ARBA" id="ARBA00022448"/>
    </source>
</evidence>
<dbReference type="PANTHER" id="PTHR43776">
    <property type="entry name" value="TRANSPORT ATP-BINDING PROTEIN"/>
    <property type="match status" value="1"/>
</dbReference>
<evidence type="ECO:0000256" key="3">
    <source>
        <dbReference type="ARBA" id="ARBA00022741"/>
    </source>
</evidence>
<dbReference type="GO" id="GO:0005524">
    <property type="term" value="F:ATP binding"/>
    <property type="evidence" value="ECO:0007669"/>
    <property type="project" value="UniProtKB-KW"/>
</dbReference>
<dbReference type="GO" id="GO:0016887">
    <property type="term" value="F:ATP hydrolysis activity"/>
    <property type="evidence" value="ECO:0007669"/>
    <property type="project" value="InterPro"/>
</dbReference>
<feature type="domain" description="ABC transporter" evidence="6">
    <location>
        <begin position="285"/>
        <end position="526"/>
    </location>
</feature>
<evidence type="ECO:0000313" key="8">
    <source>
        <dbReference type="Proteomes" id="UP000297318"/>
    </source>
</evidence>
<dbReference type="SMART" id="SM00382">
    <property type="entry name" value="AAA"/>
    <property type="match status" value="2"/>
</dbReference>
<keyword evidence="2" id="KW-0813">Transport</keyword>
<dbReference type="AlphaFoldDB" id="A0A4Z1DXD7"/>
<dbReference type="SUPFAM" id="SSF52540">
    <property type="entry name" value="P-loop containing nucleoside triphosphate hydrolases"/>
    <property type="match status" value="2"/>
</dbReference>
<gene>
    <name evidence="7" type="ORF">SERN_1847</name>
</gene>
<feature type="domain" description="ABC transporter" evidence="6">
    <location>
        <begin position="5"/>
        <end position="259"/>
    </location>
</feature>
<proteinExistence type="inferred from homology"/>
<feature type="region of interest" description="Disordered" evidence="5">
    <location>
        <begin position="262"/>
        <end position="292"/>
    </location>
</feature>
<dbReference type="Gene3D" id="3.40.50.300">
    <property type="entry name" value="P-loop containing nucleotide triphosphate hydrolases"/>
    <property type="match status" value="2"/>
</dbReference>
<name>A0A4Z1DXD7_9MICO</name>
<dbReference type="RefSeq" id="WP_332888467.1">
    <property type="nucleotide sequence ID" value="NZ_RHPJ01000003.1"/>
</dbReference>
<comment type="caution">
    <text evidence="7">The sequence shown here is derived from an EMBL/GenBank/DDBJ whole genome shotgun (WGS) entry which is preliminary data.</text>
</comment>
<comment type="similarity">
    <text evidence="1">Belongs to the ABC transporter superfamily.</text>
</comment>
<dbReference type="GO" id="GO:0055085">
    <property type="term" value="P:transmembrane transport"/>
    <property type="evidence" value="ECO:0007669"/>
    <property type="project" value="UniProtKB-ARBA"/>
</dbReference>
<dbReference type="Proteomes" id="UP000297318">
    <property type="component" value="Unassembled WGS sequence"/>
</dbReference>
<dbReference type="Pfam" id="PF00005">
    <property type="entry name" value="ABC_tran"/>
    <property type="match status" value="2"/>
</dbReference>
<dbReference type="InterPro" id="IPR027417">
    <property type="entry name" value="P-loop_NTPase"/>
</dbReference>
<evidence type="ECO:0000256" key="1">
    <source>
        <dbReference type="ARBA" id="ARBA00005417"/>
    </source>
</evidence>
<dbReference type="GO" id="GO:0015833">
    <property type="term" value="P:peptide transport"/>
    <property type="evidence" value="ECO:0007669"/>
    <property type="project" value="InterPro"/>
</dbReference>
<dbReference type="CDD" id="cd03257">
    <property type="entry name" value="ABC_NikE_OppD_transporters"/>
    <property type="match status" value="2"/>
</dbReference>
<evidence type="ECO:0000256" key="5">
    <source>
        <dbReference type="SAM" id="MobiDB-lite"/>
    </source>
</evidence>
<dbReference type="InterPro" id="IPR050319">
    <property type="entry name" value="ABC_transp_ATP-bind"/>
</dbReference>
<evidence type="ECO:0000259" key="6">
    <source>
        <dbReference type="PROSITE" id="PS50893"/>
    </source>
</evidence>
<evidence type="ECO:0000256" key="4">
    <source>
        <dbReference type="ARBA" id="ARBA00022840"/>
    </source>
</evidence>
<keyword evidence="8" id="KW-1185">Reference proteome</keyword>
<organism evidence="7 8">
    <name type="scientific">Serinibacter arcticus</name>
    <dbReference type="NCBI Taxonomy" id="1655435"/>
    <lineage>
        <taxon>Bacteria</taxon>
        <taxon>Bacillati</taxon>
        <taxon>Actinomycetota</taxon>
        <taxon>Actinomycetes</taxon>
        <taxon>Micrococcales</taxon>
        <taxon>Beutenbergiaceae</taxon>
        <taxon>Serinibacter</taxon>
    </lineage>
</organism>
<dbReference type="PROSITE" id="PS00211">
    <property type="entry name" value="ABC_TRANSPORTER_1"/>
    <property type="match status" value="2"/>
</dbReference>
<dbReference type="InterPro" id="IPR003593">
    <property type="entry name" value="AAA+_ATPase"/>
</dbReference>
<sequence length="530" mass="55686">MTDVLTVEDLHVTFGRGAGAASVLRGVSLRVAPGECVAVVGESGAGKSVLSRALLGLAGEGGSTATVTAARFDLAGQDARDLSQRRWRRLRGARVGLVMQDALGSLDPLRTVGAEVREALEAHPGRRRSRADRHEAVLTALADAGLDQPAVRAAQRSGDLSGGMRQRALIASAIVGSPDLLVLDEPTTALDATVAAGVLALLARLRDEGTAMILVSHDLRAVSRVADRVVVLRDGVVVEQGTTAQVLSAPAEAYAQRLVAAVPRGPKPPPATGGAPSSPDRPAALEGTGLRRTYPLPGGGALAAVDDVSLRLEHGRALGVVGESGSGKSTLARLLLAAERPDTGEVRRDGEPWSSLDERARRPLRRHVRLVPQDPLASTDPRLDVGAVLRDAITGVGRRPERGEVDSLLAQVLLGPEIAARRPRTLSGGQRQRVAIARALAADPDVLVCDEPVSALDVTVQAEILDLLRDLQVRRGLSLVLISHDLAVVRQVCDDVVVMKDGRVVEHGEVERVWADPAHPFTRALLAAGR</sequence>
<dbReference type="EMBL" id="RHPJ01000003">
    <property type="protein sequence ID" value="TGO04254.1"/>
    <property type="molecule type" value="Genomic_DNA"/>
</dbReference>
<dbReference type="InterPro" id="IPR003439">
    <property type="entry name" value="ABC_transporter-like_ATP-bd"/>
</dbReference>
<accession>A0A4Z1DXD7</accession>
<dbReference type="PROSITE" id="PS50893">
    <property type="entry name" value="ABC_TRANSPORTER_2"/>
    <property type="match status" value="2"/>
</dbReference>